<evidence type="ECO:0000313" key="2">
    <source>
        <dbReference type="Proteomes" id="UP000198583"/>
    </source>
</evidence>
<proteinExistence type="predicted"/>
<protein>
    <submittedName>
        <fullName evidence="1">PD-(D/E)XK nuclease superfamily protein</fullName>
    </submittedName>
</protein>
<dbReference type="Proteomes" id="UP000198583">
    <property type="component" value="Unassembled WGS sequence"/>
</dbReference>
<sequence>MTKPIRHLVPLGAENKWSDLVATLIELDPDPVADLLGLGDSPAHVSVEREVPAGSGGRVDLVISVDNEKRCVAEAKVLSGLGLGQLRRYRDHFPDVPHHVLITLEHFPIDVPSSAGWRSVRWEDLLRALSGSSVPLVAETASTWLSYVDGEMPVGGQFELPAGGQLVGSCSLRRSMMSSVSCRRMLTSLIVRAGPDSWRLASPVVPYRLSQLTPAKRWFVGLWSCLRSSGRPSGPCGRVA</sequence>
<dbReference type="EMBL" id="FOYL01000002">
    <property type="protein sequence ID" value="SFR01841.1"/>
    <property type="molecule type" value="Genomic_DNA"/>
</dbReference>
<accession>A0A1I6D8Z9</accession>
<evidence type="ECO:0000313" key="1">
    <source>
        <dbReference type="EMBL" id="SFR01841.1"/>
    </source>
</evidence>
<dbReference type="AlphaFoldDB" id="A0A1I6D8Z9"/>
<keyword evidence="2" id="KW-1185">Reference proteome</keyword>
<organism evidence="1 2">
    <name type="scientific">Lentzea waywayandensis</name>
    <dbReference type="NCBI Taxonomy" id="84724"/>
    <lineage>
        <taxon>Bacteria</taxon>
        <taxon>Bacillati</taxon>
        <taxon>Actinomycetota</taxon>
        <taxon>Actinomycetes</taxon>
        <taxon>Pseudonocardiales</taxon>
        <taxon>Pseudonocardiaceae</taxon>
        <taxon>Lentzea</taxon>
    </lineage>
</organism>
<gene>
    <name evidence="1" type="ORF">SAMN04488564_1023</name>
</gene>
<name>A0A1I6D8Z9_9PSEU</name>
<reference evidence="2" key="1">
    <citation type="submission" date="2016-10" db="EMBL/GenBank/DDBJ databases">
        <authorList>
            <person name="Varghese N."/>
            <person name="Submissions S."/>
        </authorList>
    </citation>
    <scope>NUCLEOTIDE SEQUENCE [LARGE SCALE GENOMIC DNA]</scope>
    <source>
        <strain evidence="2">DSM 44232</strain>
    </source>
</reference>